<keyword evidence="5 7" id="KW-0472">Membrane</keyword>
<feature type="transmembrane region" description="Helical" evidence="7">
    <location>
        <begin position="126"/>
        <end position="144"/>
    </location>
</feature>
<keyword evidence="10" id="KW-1185">Reference proteome</keyword>
<feature type="transmembrane region" description="Helical" evidence="7">
    <location>
        <begin position="376"/>
        <end position="396"/>
    </location>
</feature>
<dbReference type="InterPro" id="IPR005828">
    <property type="entry name" value="MFS_sugar_transport-like"/>
</dbReference>
<feature type="transmembrane region" description="Helical" evidence="7">
    <location>
        <begin position="490"/>
        <end position="509"/>
    </location>
</feature>
<keyword evidence="4 7" id="KW-1133">Transmembrane helix</keyword>
<dbReference type="PANTHER" id="PTHR23511:SF12">
    <property type="entry name" value="TRANSPORTER, PUTATIVE (AFU_ORTHOLOGUE AFUA_7G01740)-RELATED"/>
    <property type="match status" value="1"/>
</dbReference>
<feature type="transmembrane region" description="Helical" evidence="7">
    <location>
        <begin position="226"/>
        <end position="247"/>
    </location>
</feature>
<evidence type="ECO:0000256" key="6">
    <source>
        <dbReference type="SAM" id="MobiDB-lite"/>
    </source>
</evidence>
<dbReference type="CDD" id="cd17316">
    <property type="entry name" value="MFS_SV2_like"/>
    <property type="match status" value="1"/>
</dbReference>
<reference evidence="9 10" key="1">
    <citation type="submission" date="2024-02" db="EMBL/GenBank/DDBJ databases">
        <title>Discinaceae phylogenomics.</title>
        <authorList>
            <person name="Dirks A.C."/>
            <person name="James T.Y."/>
        </authorList>
    </citation>
    <scope>NUCLEOTIDE SEQUENCE [LARGE SCALE GENOMIC DNA]</scope>
    <source>
        <strain evidence="9 10">ACD0624</strain>
    </source>
</reference>
<feature type="transmembrane region" description="Helical" evidence="7">
    <location>
        <begin position="428"/>
        <end position="450"/>
    </location>
</feature>
<organism evidence="9 10">
    <name type="scientific">Discina gigas</name>
    <dbReference type="NCBI Taxonomy" id="1032678"/>
    <lineage>
        <taxon>Eukaryota</taxon>
        <taxon>Fungi</taxon>
        <taxon>Dikarya</taxon>
        <taxon>Ascomycota</taxon>
        <taxon>Pezizomycotina</taxon>
        <taxon>Pezizomycetes</taxon>
        <taxon>Pezizales</taxon>
        <taxon>Discinaceae</taxon>
        <taxon>Discina</taxon>
    </lineage>
</organism>
<feature type="transmembrane region" description="Helical" evidence="7">
    <location>
        <begin position="183"/>
        <end position="206"/>
    </location>
</feature>
<dbReference type="EMBL" id="JBBBZM010000012">
    <property type="protein sequence ID" value="KAL0639405.1"/>
    <property type="molecule type" value="Genomic_DNA"/>
</dbReference>
<evidence type="ECO:0000256" key="1">
    <source>
        <dbReference type="ARBA" id="ARBA00004141"/>
    </source>
</evidence>
<feature type="transmembrane region" description="Helical" evidence="7">
    <location>
        <begin position="328"/>
        <end position="349"/>
    </location>
</feature>
<evidence type="ECO:0000256" key="2">
    <source>
        <dbReference type="ARBA" id="ARBA00022448"/>
    </source>
</evidence>
<feature type="region of interest" description="Disordered" evidence="6">
    <location>
        <begin position="1"/>
        <end position="22"/>
    </location>
</feature>
<evidence type="ECO:0000256" key="7">
    <source>
        <dbReference type="SAM" id="Phobius"/>
    </source>
</evidence>
<evidence type="ECO:0000256" key="3">
    <source>
        <dbReference type="ARBA" id="ARBA00022692"/>
    </source>
</evidence>
<name>A0ABR3GU20_9PEZI</name>
<comment type="caution">
    <text evidence="9">The sequence shown here is derived from an EMBL/GenBank/DDBJ whole genome shotgun (WGS) entry which is preliminary data.</text>
</comment>
<comment type="subcellular location">
    <subcellularLocation>
        <location evidence="1">Membrane</location>
        <topology evidence="1">Multi-pass membrane protein</topology>
    </subcellularLocation>
</comment>
<dbReference type="InterPro" id="IPR020846">
    <property type="entry name" value="MFS_dom"/>
</dbReference>
<dbReference type="SUPFAM" id="SSF103473">
    <property type="entry name" value="MFS general substrate transporter"/>
    <property type="match status" value="1"/>
</dbReference>
<proteinExistence type="predicted"/>
<evidence type="ECO:0000313" key="10">
    <source>
        <dbReference type="Proteomes" id="UP001447188"/>
    </source>
</evidence>
<accession>A0ABR3GU20</accession>
<sequence>MSSAKHVSVEASSSPQSSKSATAVDGPASVIAEGNFDPVYEAKARVLNNAMSEIGFGKYHKALFVVAGFGWLADNLWPQVTAIILPSVINELNPPRTVYLTLAQNLGLAVGAAGWGVGSDIIGRRWAFNLTLLIAGVFGLVAGASPSFTAVAVLAALWSVGVGGNLPVDSAVFLEFIPGTHQYLLTVMSVWWAFGQILASAVAWPLMANYACEGPEGCTRSKNMGWRYFVFAMGGFTLLMFLLRFLVFDLHESPKFLMGRGRDAEAVESIHAVAKYNGVESTLVLEDLTKIDTDESRAQYTTINAAVERNLEKFKLNHIRALFATKELVFSTSLVMALWALIGLAFPLYNAFLPYYLASRGAEAGDSSTSITFRNYLIIAICGIPGSLLAGIAVELPLLGRKGAMSLSTFLTGIFLFAGTTARTSNALLGWNCGYSITSGAMYGILYSYTPEIFPTKDRGTGNGLAATANRIFGIIAPIIAMYADLSTPVPIYISGSLFLVAGLLMLALPYEPRGKTSL</sequence>
<dbReference type="Proteomes" id="UP001447188">
    <property type="component" value="Unassembled WGS sequence"/>
</dbReference>
<feature type="compositionally biased region" description="Low complexity" evidence="6">
    <location>
        <begin position="9"/>
        <end position="22"/>
    </location>
</feature>
<dbReference type="Gene3D" id="1.20.1250.20">
    <property type="entry name" value="MFS general substrate transporter like domains"/>
    <property type="match status" value="1"/>
</dbReference>
<feature type="transmembrane region" description="Helical" evidence="7">
    <location>
        <begin position="62"/>
        <end position="85"/>
    </location>
</feature>
<keyword evidence="2" id="KW-0813">Transport</keyword>
<dbReference type="InterPro" id="IPR036259">
    <property type="entry name" value="MFS_trans_sf"/>
</dbReference>
<dbReference type="PROSITE" id="PS50850">
    <property type="entry name" value="MFS"/>
    <property type="match status" value="1"/>
</dbReference>
<protein>
    <recommendedName>
        <fullName evidence="8">Major facilitator superfamily (MFS) profile domain-containing protein</fullName>
    </recommendedName>
</protein>
<dbReference type="Pfam" id="PF00083">
    <property type="entry name" value="Sugar_tr"/>
    <property type="match status" value="1"/>
</dbReference>
<evidence type="ECO:0000313" key="9">
    <source>
        <dbReference type="EMBL" id="KAL0639405.1"/>
    </source>
</evidence>
<dbReference type="PANTHER" id="PTHR23511">
    <property type="entry name" value="SYNAPTIC VESICLE GLYCOPROTEIN 2"/>
    <property type="match status" value="1"/>
</dbReference>
<feature type="transmembrane region" description="Helical" evidence="7">
    <location>
        <begin position="462"/>
        <end position="484"/>
    </location>
</feature>
<evidence type="ECO:0000259" key="8">
    <source>
        <dbReference type="PROSITE" id="PS50850"/>
    </source>
</evidence>
<feature type="transmembrane region" description="Helical" evidence="7">
    <location>
        <begin position="97"/>
        <end position="117"/>
    </location>
</feature>
<keyword evidence="3 7" id="KW-0812">Transmembrane</keyword>
<feature type="domain" description="Major facilitator superfamily (MFS) profile" evidence="8">
    <location>
        <begin position="63"/>
        <end position="514"/>
    </location>
</feature>
<evidence type="ECO:0000256" key="5">
    <source>
        <dbReference type="ARBA" id="ARBA00023136"/>
    </source>
</evidence>
<gene>
    <name evidence="9" type="ORF">Q9L58_001632</name>
</gene>
<evidence type="ECO:0000256" key="4">
    <source>
        <dbReference type="ARBA" id="ARBA00022989"/>
    </source>
</evidence>